<feature type="domain" description="EamA" evidence="7">
    <location>
        <begin position="6"/>
        <end position="132"/>
    </location>
</feature>
<keyword evidence="5 6" id="KW-0472">Membrane</keyword>
<feature type="transmembrane region" description="Helical" evidence="6">
    <location>
        <begin position="174"/>
        <end position="193"/>
    </location>
</feature>
<evidence type="ECO:0000256" key="1">
    <source>
        <dbReference type="ARBA" id="ARBA00004141"/>
    </source>
</evidence>
<dbReference type="InterPro" id="IPR000620">
    <property type="entry name" value="EamA_dom"/>
</dbReference>
<evidence type="ECO:0000313" key="8">
    <source>
        <dbReference type="EMBL" id="RCX03175.1"/>
    </source>
</evidence>
<protein>
    <submittedName>
        <fullName evidence="8">EamA-like transporter family protein</fullName>
    </submittedName>
</protein>
<reference evidence="8 9" key="1">
    <citation type="submission" date="2018-07" db="EMBL/GenBank/DDBJ databases">
        <title>Genomic Encyclopedia of Type Strains, Phase IV (KMG-IV): sequencing the most valuable type-strain genomes for metagenomic binning, comparative biology and taxonomic classification.</title>
        <authorList>
            <person name="Goeker M."/>
        </authorList>
    </citation>
    <scope>NUCLEOTIDE SEQUENCE [LARGE SCALE GENOMIC DNA]</scope>
    <source>
        <strain evidence="8 9">DSM 21410</strain>
    </source>
</reference>
<evidence type="ECO:0000256" key="6">
    <source>
        <dbReference type="SAM" id="Phobius"/>
    </source>
</evidence>
<evidence type="ECO:0000256" key="4">
    <source>
        <dbReference type="ARBA" id="ARBA00022989"/>
    </source>
</evidence>
<dbReference type="GO" id="GO:0016020">
    <property type="term" value="C:membrane"/>
    <property type="evidence" value="ECO:0007669"/>
    <property type="project" value="UniProtKB-SubCell"/>
</dbReference>
<gene>
    <name evidence="8" type="ORF">DES35_10354</name>
</gene>
<feature type="transmembrane region" description="Helical" evidence="6">
    <location>
        <begin position="145"/>
        <end position="162"/>
    </location>
</feature>
<evidence type="ECO:0000256" key="5">
    <source>
        <dbReference type="ARBA" id="ARBA00023136"/>
    </source>
</evidence>
<dbReference type="EMBL" id="QPJS01000003">
    <property type="protein sequence ID" value="RCX03175.1"/>
    <property type="molecule type" value="Genomic_DNA"/>
</dbReference>
<keyword evidence="9" id="KW-1185">Reference proteome</keyword>
<feature type="transmembrane region" description="Helical" evidence="6">
    <location>
        <begin position="213"/>
        <end position="232"/>
    </location>
</feature>
<dbReference type="Pfam" id="PF00892">
    <property type="entry name" value="EamA"/>
    <property type="match status" value="2"/>
</dbReference>
<dbReference type="PANTHER" id="PTHR32322:SF2">
    <property type="entry name" value="EAMA DOMAIN-CONTAINING PROTEIN"/>
    <property type="match status" value="1"/>
</dbReference>
<dbReference type="Proteomes" id="UP000253517">
    <property type="component" value="Unassembled WGS sequence"/>
</dbReference>
<keyword evidence="4 6" id="KW-1133">Transmembrane helix</keyword>
<keyword evidence="3 6" id="KW-0812">Transmembrane</keyword>
<accession>A0A369A1V8</accession>
<organism evidence="8 9">
    <name type="scientific">Schleiferia thermophila</name>
    <dbReference type="NCBI Taxonomy" id="884107"/>
    <lineage>
        <taxon>Bacteria</taxon>
        <taxon>Pseudomonadati</taxon>
        <taxon>Bacteroidota</taxon>
        <taxon>Flavobacteriia</taxon>
        <taxon>Flavobacteriales</taxon>
        <taxon>Schleiferiaceae</taxon>
        <taxon>Schleiferia</taxon>
    </lineage>
</organism>
<feature type="transmembrane region" description="Helical" evidence="6">
    <location>
        <begin position="239"/>
        <end position="258"/>
    </location>
</feature>
<feature type="transmembrane region" description="Helical" evidence="6">
    <location>
        <begin position="116"/>
        <end position="133"/>
    </location>
</feature>
<sequence length="284" mass="30998">MRWGIFIALALVWGSSFLLMKKGMRTFTYDQMGALRIVFAWLLAAALSIKDFLRLKKSDILPLFWVGLLGNGIPYYLFPLAVKHLDSGLVGIFNSLVPLFTLVTGAAFFGKFFRRIQVIGVIVGFAGAFVLLFPKMNFEVSPNLIYGSLAIISTVCYALSINTISSHLSGMRSIAITGLSLTVVGVPSLLYLFSTDFTMRLFSDPLGYTNLGIAAFLGMVNSALAIIVFNELIKLTNPLFSSSVTYFIPVVALLWGAVDGEKIGLLHLLGISTILTGVYLVNKK</sequence>
<proteinExistence type="inferred from homology"/>
<dbReference type="SUPFAM" id="SSF103481">
    <property type="entry name" value="Multidrug resistance efflux transporter EmrE"/>
    <property type="match status" value="2"/>
</dbReference>
<evidence type="ECO:0000256" key="3">
    <source>
        <dbReference type="ARBA" id="ARBA00022692"/>
    </source>
</evidence>
<evidence type="ECO:0000259" key="7">
    <source>
        <dbReference type="Pfam" id="PF00892"/>
    </source>
</evidence>
<feature type="domain" description="EamA" evidence="7">
    <location>
        <begin position="148"/>
        <end position="282"/>
    </location>
</feature>
<evidence type="ECO:0000313" key="9">
    <source>
        <dbReference type="Proteomes" id="UP000253517"/>
    </source>
</evidence>
<comment type="similarity">
    <text evidence="2">Belongs to the EamA transporter family.</text>
</comment>
<dbReference type="InterPro" id="IPR050638">
    <property type="entry name" value="AA-Vitamin_Transporters"/>
</dbReference>
<feature type="transmembrane region" description="Helical" evidence="6">
    <location>
        <begin position="34"/>
        <end position="53"/>
    </location>
</feature>
<evidence type="ECO:0000256" key="2">
    <source>
        <dbReference type="ARBA" id="ARBA00007362"/>
    </source>
</evidence>
<feature type="transmembrane region" description="Helical" evidence="6">
    <location>
        <begin position="60"/>
        <end position="78"/>
    </location>
</feature>
<name>A0A369A1V8_9FLAO</name>
<comment type="caution">
    <text evidence="8">The sequence shown here is derived from an EMBL/GenBank/DDBJ whole genome shotgun (WGS) entry which is preliminary data.</text>
</comment>
<feature type="transmembrane region" description="Helical" evidence="6">
    <location>
        <begin position="264"/>
        <end position="281"/>
    </location>
</feature>
<comment type="subcellular location">
    <subcellularLocation>
        <location evidence="1">Membrane</location>
        <topology evidence="1">Multi-pass membrane protein</topology>
    </subcellularLocation>
</comment>
<feature type="transmembrane region" description="Helical" evidence="6">
    <location>
        <begin position="90"/>
        <end position="109"/>
    </location>
</feature>
<dbReference type="AlphaFoldDB" id="A0A369A1V8"/>
<dbReference type="InterPro" id="IPR037185">
    <property type="entry name" value="EmrE-like"/>
</dbReference>
<dbReference type="PANTHER" id="PTHR32322">
    <property type="entry name" value="INNER MEMBRANE TRANSPORTER"/>
    <property type="match status" value="1"/>
</dbReference>